<dbReference type="Gene3D" id="2.80.10.50">
    <property type="match status" value="1"/>
</dbReference>
<evidence type="ECO:0008006" key="7">
    <source>
        <dbReference type="Google" id="ProtNLM"/>
    </source>
</evidence>
<keyword evidence="6" id="KW-1185">Reference proteome</keyword>
<dbReference type="CDD" id="cd23339">
    <property type="entry name" value="beta-trefoil_FSCN_fungal_FRG1-like"/>
    <property type="match status" value="1"/>
</dbReference>
<dbReference type="PANTHER" id="PTHR12928">
    <property type="entry name" value="FRG1 PROTEIN"/>
    <property type="match status" value="1"/>
</dbReference>
<dbReference type="AlphaFoldDB" id="A0A316UBM5"/>
<dbReference type="InterPro" id="IPR008999">
    <property type="entry name" value="Actin-crosslinking"/>
</dbReference>
<protein>
    <recommendedName>
        <fullName evidence="7">Actin-crosslinking protein</fullName>
    </recommendedName>
</protein>
<evidence type="ECO:0000256" key="2">
    <source>
        <dbReference type="ARBA" id="ARBA00010878"/>
    </source>
</evidence>
<evidence type="ECO:0000256" key="4">
    <source>
        <dbReference type="SAM" id="MobiDB-lite"/>
    </source>
</evidence>
<dbReference type="InterPro" id="IPR010414">
    <property type="entry name" value="FRG1"/>
</dbReference>
<feature type="region of interest" description="Disordered" evidence="4">
    <location>
        <begin position="317"/>
        <end position="337"/>
    </location>
</feature>
<feature type="compositionally biased region" description="Acidic residues" evidence="4">
    <location>
        <begin position="45"/>
        <end position="54"/>
    </location>
</feature>
<sequence length="364" mass="39000">MSSSGKSMRLHFKGDKPEKKRKKSRSDKDGGGASTSKGKKREEDGVSDVDEVGGDEQAWVPARHPTDLSGPIVIYQEYSPSSSSASDPSSSKKFHAITLNPTLQKMSLTALTPPEPLSAQLSAQDKAELEGAQIVDASSLAASSSSGGAEGLPPTEVHQVLVASRVLDTADPPRYTLRTTEHRFLGADKHGTLLCGAEARGPQEEWSLLSASSGSESEPGAESSPTTGLAFRSMHGTYLCLDEVAGGKLVLRVDSSSVGAAETWSASVQWKFRHQARQGERAREIGKGKGEEGLSKRLKLETGGAIDEKSLMKSRQSYTLGRTPMYSSGDDHADRKALKRAIKEGRAAEELLDRRSKMKSDKFA</sequence>
<accession>A0A316UBM5</accession>
<dbReference type="PANTHER" id="PTHR12928:SF0">
    <property type="entry name" value="FSHD REGION GENE 1"/>
    <property type="match status" value="1"/>
</dbReference>
<organism evidence="5 6">
    <name type="scientific">Pseudomicrostroma glucosiphilum</name>
    <dbReference type="NCBI Taxonomy" id="1684307"/>
    <lineage>
        <taxon>Eukaryota</taxon>
        <taxon>Fungi</taxon>
        <taxon>Dikarya</taxon>
        <taxon>Basidiomycota</taxon>
        <taxon>Ustilaginomycotina</taxon>
        <taxon>Exobasidiomycetes</taxon>
        <taxon>Microstromatales</taxon>
        <taxon>Microstromatales incertae sedis</taxon>
        <taxon>Pseudomicrostroma</taxon>
    </lineage>
</organism>
<feature type="region of interest" description="Disordered" evidence="4">
    <location>
        <begin position="205"/>
        <end position="228"/>
    </location>
</feature>
<dbReference type="GeneID" id="37013766"/>
<dbReference type="RefSeq" id="XP_025349756.1">
    <property type="nucleotide sequence ID" value="XM_025492032.1"/>
</dbReference>
<comment type="subcellular location">
    <subcellularLocation>
        <location evidence="1">Nucleus</location>
        <location evidence="1">Nucleolus</location>
    </subcellularLocation>
</comment>
<feature type="region of interest" description="Disordered" evidence="4">
    <location>
        <begin position="1"/>
        <end position="92"/>
    </location>
</feature>
<evidence type="ECO:0000313" key="6">
    <source>
        <dbReference type="Proteomes" id="UP000245942"/>
    </source>
</evidence>
<dbReference type="EMBL" id="KZ819323">
    <property type="protein sequence ID" value="PWN22596.1"/>
    <property type="molecule type" value="Genomic_DNA"/>
</dbReference>
<proteinExistence type="inferred from homology"/>
<keyword evidence="3" id="KW-0539">Nucleus</keyword>
<dbReference type="OrthoDB" id="5539371at2759"/>
<evidence type="ECO:0000256" key="3">
    <source>
        <dbReference type="ARBA" id="ARBA00023242"/>
    </source>
</evidence>
<dbReference type="Proteomes" id="UP000245942">
    <property type="component" value="Unassembled WGS sequence"/>
</dbReference>
<dbReference type="Pfam" id="PF06229">
    <property type="entry name" value="FRG1"/>
    <property type="match status" value="1"/>
</dbReference>
<gene>
    <name evidence="5" type="ORF">BCV69DRAFT_281583</name>
</gene>
<evidence type="ECO:0000256" key="1">
    <source>
        <dbReference type="ARBA" id="ARBA00004604"/>
    </source>
</evidence>
<comment type="similarity">
    <text evidence="2">Belongs to the FRG1 family.</text>
</comment>
<dbReference type="GO" id="GO:0051015">
    <property type="term" value="F:actin filament binding"/>
    <property type="evidence" value="ECO:0007669"/>
    <property type="project" value="TreeGrafter"/>
</dbReference>
<feature type="compositionally biased region" description="Low complexity" evidence="4">
    <location>
        <begin position="79"/>
        <end position="91"/>
    </location>
</feature>
<name>A0A316UBM5_9BASI</name>
<dbReference type="GO" id="GO:0005730">
    <property type="term" value="C:nucleolus"/>
    <property type="evidence" value="ECO:0007669"/>
    <property type="project" value="UniProtKB-SubCell"/>
</dbReference>
<dbReference type="GO" id="GO:0071013">
    <property type="term" value="C:catalytic step 2 spliceosome"/>
    <property type="evidence" value="ECO:0007669"/>
    <property type="project" value="TreeGrafter"/>
</dbReference>
<feature type="compositionally biased region" description="Low complexity" evidence="4">
    <location>
        <begin position="205"/>
        <end position="225"/>
    </location>
</feature>
<reference evidence="5 6" key="1">
    <citation type="journal article" date="2018" name="Mol. Biol. Evol.">
        <title>Broad Genomic Sampling Reveals a Smut Pathogenic Ancestry of the Fungal Clade Ustilaginomycotina.</title>
        <authorList>
            <person name="Kijpornyongpan T."/>
            <person name="Mondo S.J."/>
            <person name="Barry K."/>
            <person name="Sandor L."/>
            <person name="Lee J."/>
            <person name="Lipzen A."/>
            <person name="Pangilinan J."/>
            <person name="LaButti K."/>
            <person name="Hainaut M."/>
            <person name="Henrissat B."/>
            <person name="Grigoriev I.V."/>
            <person name="Spatafora J.W."/>
            <person name="Aime M.C."/>
        </authorList>
    </citation>
    <scope>NUCLEOTIDE SEQUENCE [LARGE SCALE GENOMIC DNA]</scope>
    <source>
        <strain evidence="5 6">MCA 4718</strain>
    </source>
</reference>
<dbReference type="STRING" id="1684307.A0A316UBM5"/>
<dbReference type="SUPFAM" id="SSF50405">
    <property type="entry name" value="Actin-crosslinking proteins"/>
    <property type="match status" value="1"/>
</dbReference>
<evidence type="ECO:0000313" key="5">
    <source>
        <dbReference type="EMBL" id="PWN22596.1"/>
    </source>
</evidence>